<comment type="caution">
    <text evidence="1">The sequence shown here is derived from an EMBL/GenBank/DDBJ whole genome shotgun (WGS) entry which is preliminary data.</text>
</comment>
<gene>
    <name evidence="1" type="ORF">IQ10_01712</name>
</gene>
<reference evidence="1 2" key="1">
    <citation type="journal article" date="2015" name="Stand. Genomic Sci.">
        <title>Genomic Encyclopedia of Bacterial and Archaeal Type Strains, Phase III: the genomes of soil and plant-associated and newly described type strains.</title>
        <authorList>
            <person name="Whitman W.B."/>
            <person name="Woyke T."/>
            <person name="Klenk H.P."/>
            <person name="Zhou Y."/>
            <person name="Lilburn T.G."/>
            <person name="Beck B.J."/>
            <person name="De Vos P."/>
            <person name="Vandamme P."/>
            <person name="Eisen J.A."/>
            <person name="Garrity G."/>
            <person name="Hugenholtz P."/>
            <person name="Kyrpides N.C."/>
        </authorList>
    </citation>
    <scope>NUCLEOTIDE SEQUENCE [LARGE SCALE GENOMIC DNA]</scope>
    <source>
        <strain evidence="1 2">CGMCC 1.10116</strain>
    </source>
</reference>
<protein>
    <recommendedName>
        <fullName evidence="3">Sigma-w pathway protein ysdB</fullName>
    </recommendedName>
</protein>
<keyword evidence="2" id="KW-1185">Reference proteome</keyword>
<evidence type="ECO:0000313" key="1">
    <source>
        <dbReference type="EMBL" id="TWI57014.1"/>
    </source>
</evidence>
<dbReference type="RefSeq" id="WP_144450040.1">
    <property type="nucleotide sequence ID" value="NZ_VLKZ01000004.1"/>
</dbReference>
<dbReference type="EMBL" id="VLKZ01000004">
    <property type="protein sequence ID" value="TWI57014.1"/>
    <property type="molecule type" value="Genomic_DNA"/>
</dbReference>
<proteinExistence type="predicted"/>
<dbReference type="Proteomes" id="UP000315711">
    <property type="component" value="Unassembled WGS sequence"/>
</dbReference>
<evidence type="ECO:0000313" key="2">
    <source>
        <dbReference type="Proteomes" id="UP000315711"/>
    </source>
</evidence>
<dbReference type="OrthoDB" id="2735026at2"/>
<organism evidence="1 2">
    <name type="scientific">Halalkalibacter nanhaiisediminis</name>
    <dbReference type="NCBI Taxonomy" id="688079"/>
    <lineage>
        <taxon>Bacteria</taxon>
        <taxon>Bacillati</taxon>
        <taxon>Bacillota</taxon>
        <taxon>Bacilli</taxon>
        <taxon>Bacillales</taxon>
        <taxon>Bacillaceae</taxon>
        <taxon>Halalkalibacter</taxon>
    </lineage>
</organism>
<name>A0A562QJV3_9BACI</name>
<accession>A0A562QJV3</accession>
<evidence type="ECO:0008006" key="3">
    <source>
        <dbReference type="Google" id="ProtNLM"/>
    </source>
</evidence>
<sequence length="129" mass="15510">MVILFRLLLLIALVILVYSAFKYLFHPRRKLEQAHDRKQFFFYDDEKDVRKNFLITYKGVMFEGEKYLGTTDQAFEIVSVYVWARQTDQLTGFSKEDFGFIADDIRLRYPNAKIEWKSPIKELLRRAEK</sequence>
<dbReference type="AlphaFoldDB" id="A0A562QJV3"/>